<dbReference type="EMBL" id="MVGC01000004">
    <property type="protein sequence ID" value="RJE27374.1"/>
    <property type="molecule type" value="Genomic_DNA"/>
</dbReference>
<name>A0A3A3A6P8_9EURO</name>
<organism evidence="1 2">
    <name type="scientific">Aspergillus sclerotialis</name>
    <dbReference type="NCBI Taxonomy" id="2070753"/>
    <lineage>
        <taxon>Eukaryota</taxon>
        <taxon>Fungi</taxon>
        <taxon>Dikarya</taxon>
        <taxon>Ascomycota</taxon>
        <taxon>Pezizomycotina</taxon>
        <taxon>Eurotiomycetes</taxon>
        <taxon>Eurotiomycetidae</taxon>
        <taxon>Eurotiales</taxon>
        <taxon>Aspergillaceae</taxon>
        <taxon>Aspergillus</taxon>
        <taxon>Aspergillus subgen. Polypaecilum</taxon>
    </lineage>
</organism>
<proteinExistence type="predicted"/>
<evidence type="ECO:0000313" key="1">
    <source>
        <dbReference type="EMBL" id="RJE27374.1"/>
    </source>
</evidence>
<comment type="caution">
    <text evidence="1">The sequence shown here is derived from an EMBL/GenBank/DDBJ whole genome shotgun (WGS) entry which is preliminary data.</text>
</comment>
<gene>
    <name evidence="1" type="ORF">PHISCL_00250</name>
</gene>
<dbReference type="OrthoDB" id="4497058at2759"/>
<dbReference type="AlphaFoldDB" id="A0A3A3A6P8"/>
<evidence type="ECO:0000313" key="2">
    <source>
        <dbReference type="Proteomes" id="UP000266188"/>
    </source>
</evidence>
<sequence>MASPSPAHNPKLSESITITVHNLTANVFLNRPEEDLIPSQFLTKADQSSIVEKTIWAFRNDVEDARQVDLQKWSNIDIRYRGVFQTLAKVPKFKRGLYEDVMENLSASKLEESARFQGYVVYALLSDVLEMVGLRRWVWDEDGEGFFYLRPRLLSYHMDYLTGYRERYKDAPATAGFVSLDFHGVEGCSKAILPVSTVLHPSPSQYLQVLTKKQTANPEPLAESLAGKFKQMLSQLTQHIQHLRPPGDKFPDQEVFLIGLHGSRMHFLRGFFPGRKTSYLWCGRSDPATPDRQTSPSATSPRFYSKENIDRLMEDVLESFSSVSTVSASGSATFQIDPEVNNRTFNVVGTKEYNLWLAADFRAAVRMLVGLLMYLMSGKAKCGFLQKTFEQYPYSEETEAEVEAEMARRRQVALREQMEMIIKERRLEREQRKENRITRERFFDREARRSIIGDRISGFAEVGREGWNWVWEDKNMDPSENEEDKEDVILNTACMSGRPD</sequence>
<keyword evidence="2" id="KW-1185">Reference proteome</keyword>
<dbReference type="Proteomes" id="UP000266188">
    <property type="component" value="Unassembled WGS sequence"/>
</dbReference>
<protein>
    <submittedName>
        <fullName evidence="1">Uncharacterized protein</fullName>
    </submittedName>
</protein>
<accession>A0A3A3A6P8</accession>
<reference evidence="2" key="1">
    <citation type="submission" date="2017-02" db="EMBL/GenBank/DDBJ databases">
        <authorList>
            <person name="Tafer H."/>
            <person name="Lopandic K."/>
        </authorList>
    </citation>
    <scope>NUCLEOTIDE SEQUENCE [LARGE SCALE GENOMIC DNA]</scope>
    <source>
        <strain evidence="2">CBS 366.77</strain>
    </source>
</reference>